<dbReference type="PROSITE" id="PS51918">
    <property type="entry name" value="RADICAL_SAM"/>
    <property type="match status" value="1"/>
</dbReference>
<keyword evidence="2" id="KW-0411">Iron-sulfur</keyword>
<comment type="similarity">
    <text evidence="1">Belongs to the anaerobic coproporphyrinogen-III oxidase family. HemW subfamily.</text>
</comment>
<keyword evidence="5" id="KW-1185">Reference proteome</keyword>
<evidence type="ECO:0000256" key="1">
    <source>
        <dbReference type="ARBA" id="ARBA00006100"/>
    </source>
</evidence>
<dbReference type="NCBIfam" id="TIGR00539">
    <property type="entry name" value="hemN_rel"/>
    <property type="match status" value="1"/>
</dbReference>
<dbReference type="SFLD" id="SFLDF00562">
    <property type="entry name" value="HemN-like__clustered_with_heat"/>
    <property type="match status" value="1"/>
</dbReference>
<dbReference type="eggNOG" id="COG0635">
    <property type="taxonomic scope" value="Bacteria"/>
</dbReference>
<proteinExistence type="inferred from homology"/>
<evidence type="ECO:0000259" key="3">
    <source>
        <dbReference type="PROSITE" id="PS51918"/>
    </source>
</evidence>
<dbReference type="SMART" id="SM00729">
    <property type="entry name" value="Elp3"/>
    <property type="match status" value="1"/>
</dbReference>
<dbReference type="SFLD" id="SFLDG01065">
    <property type="entry name" value="anaerobic_coproporphyrinogen-I"/>
    <property type="match status" value="1"/>
</dbReference>
<evidence type="ECO:0000313" key="4">
    <source>
        <dbReference type="EMBL" id="EAR16043.1"/>
    </source>
</evidence>
<evidence type="ECO:0000256" key="2">
    <source>
        <dbReference type="RuleBase" id="RU364116"/>
    </source>
</evidence>
<dbReference type="Pfam" id="PF06969">
    <property type="entry name" value="HemN_C"/>
    <property type="match status" value="1"/>
</dbReference>
<evidence type="ECO:0000313" key="5">
    <source>
        <dbReference type="Proteomes" id="UP000009049"/>
    </source>
</evidence>
<dbReference type="CDD" id="cd01335">
    <property type="entry name" value="Radical_SAM"/>
    <property type="match status" value="1"/>
</dbReference>
<dbReference type="SFLD" id="SFLDS00029">
    <property type="entry name" value="Radical_SAM"/>
    <property type="match status" value="1"/>
</dbReference>
<dbReference type="STRING" id="313596.RB2501_04075"/>
<dbReference type="PANTHER" id="PTHR13932:SF5">
    <property type="entry name" value="RADICAL S-ADENOSYL METHIONINE DOMAIN-CONTAINING PROTEIN 1, MITOCHONDRIAL"/>
    <property type="match status" value="1"/>
</dbReference>
<feature type="domain" description="Radical SAM core" evidence="3">
    <location>
        <begin position="1"/>
        <end position="230"/>
    </location>
</feature>
<keyword evidence="2" id="KW-0408">Iron</keyword>
<dbReference type="AlphaFoldDB" id="A4CGI5"/>
<sequence>MSGIYLHIPFCKQACHYCDFHFSTTLKHKQGLLEAMELEMEQRRDELGGQPAETLYFGGGTPSLLTGAEIGQLIRRAAACFGLAADAEITLEANPDDLPPGRLEELALSPVNRLSIGIQSFHETELRWMNRAHSAREALECLEHAAARFANYSIDLIYGIPGSRPDDWKRTLEVALGFDPPHISAYALTVEPDTALARFIDKGVTPGVDDHRAREDFSHLVETLQQAGYDHYEISNFGKPGFHSRNNTAYWQGKSYVGIGPSAHSFDGGNRRWNVASNLKYLRAVTEGKTYWEAEQLSTRDRYNEAVMTGLRTQWGVSENRVGSEFGPRYAEYLRQQAAPYLEKGLLASRSGHLVATEAGKFLVDGIASDLFMINLK</sequence>
<dbReference type="InterPro" id="IPR058240">
    <property type="entry name" value="rSAM_sf"/>
</dbReference>
<dbReference type="InterPro" id="IPR010723">
    <property type="entry name" value="HemN_C"/>
</dbReference>
<keyword evidence="2" id="KW-0479">Metal-binding</keyword>
<dbReference type="KEGG" id="rbi:RB2501_04075"/>
<dbReference type="HOGENOM" id="CLU_027579_2_2_10"/>
<protein>
    <recommendedName>
        <fullName evidence="2">Heme chaperone HemW</fullName>
    </recommendedName>
</protein>
<dbReference type="GO" id="GO:0006779">
    <property type="term" value="P:porphyrin-containing compound biosynthetic process"/>
    <property type="evidence" value="ECO:0007669"/>
    <property type="project" value="InterPro"/>
</dbReference>
<dbReference type="InterPro" id="IPR007197">
    <property type="entry name" value="rSAM"/>
</dbReference>
<dbReference type="GO" id="GO:0051539">
    <property type="term" value="F:4 iron, 4 sulfur cluster binding"/>
    <property type="evidence" value="ECO:0007669"/>
    <property type="project" value="UniProtKB-UniRule"/>
</dbReference>
<dbReference type="GO" id="GO:0004109">
    <property type="term" value="F:coproporphyrinogen oxidase activity"/>
    <property type="evidence" value="ECO:0007669"/>
    <property type="project" value="InterPro"/>
</dbReference>
<keyword evidence="2" id="KW-0963">Cytoplasm</keyword>
<dbReference type="InterPro" id="IPR034505">
    <property type="entry name" value="Coproporphyrinogen-III_oxidase"/>
</dbReference>
<keyword evidence="2" id="KW-0143">Chaperone</keyword>
<gene>
    <name evidence="4" type="ordered locus">RB2501_04075</name>
</gene>
<keyword evidence="2" id="KW-0949">S-adenosyl-L-methionine</keyword>
<name>A4CGI5_ROBBH</name>
<dbReference type="SFLD" id="SFLDF00288">
    <property type="entry name" value="HemN-like__clustered_with_nucl"/>
    <property type="match status" value="1"/>
</dbReference>
<dbReference type="EMBL" id="CP001712">
    <property type="protein sequence ID" value="EAR16043.1"/>
    <property type="molecule type" value="Genomic_DNA"/>
</dbReference>
<dbReference type="Proteomes" id="UP000009049">
    <property type="component" value="Chromosome"/>
</dbReference>
<keyword evidence="2" id="KW-0004">4Fe-4S</keyword>
<dbReference type="OrthoDB" id="9808022at2"/>
<comment type="subcellular location">
    <subcellularLocation>
        <location evidence="2">Cytoplasm</location>
    </subcellularLocation>
</comment>
<accession>A4CGI5</accession>
<dbReference type="GO" id="GO:0046872">
    <property type="term" value="F:metal ion binding"/>
    <property type="evidence" value="ECO:0007669"/>
    <property type="project" value="UniProtKB-UniRule"/>
</dbReference>
<dbReference type="Gene3D" id="3.30.750.200">
    <property type="match status" value="1"/>
</dbReference>
<comment type="function">
    <text evidence="2">Probably acts as a heme chaperone, transferring heme to an unknown acceptor. Binds one molecule of heme per monomer, possibly covalently. Binds 1 [4Fe-4S] cluster. The cluster is coordinated with 3 cysteines and an exchangeable S-adenosyl-L-methionine.</text>
</comment>
<dbReference type="PANTHER" id="PTHR13932">
    <property type="entry name" value="COPROPORPHYRINIGEN III OXIDASE"/>
    <property type="match status" value="1"/>
</dbReference>
<organism evidence="4 5">
    <name type="scientific">Robiginitalea biformata (strain ATCC BAA-864 / DSM 15991 / KCTC 12146 / HTCC2501)</name>
    <dbReference type="NCBI Taxonomy" id="313596"/>
    <lineage>
        <taxon>Bacteria</taxon>
        <taxon>Pseudomonadati</taxon>
        <taxon>Bacteroidota</taxon>
        <taxon>Flavobacteriia</taxon>
        <taxon>Flavobacteriales</taxon>
        <taxon>Flavobacteriaceae</taxon>
        <taxon>Robiginitalea</taxon>
    </lineage>
</organism>
<dbReference type="InterPro" id="IPR004559">
    <property type="entry name" value="HemW-like"/>
</dbReference>
<dbReference type="Pfam" id="PF04055">
    <property type="entry name" value="Radical_SAM"/>
    <property type="match status" value="1"/>
</dbReference>
<dbReference type="InterPro" id="IPR006638">
    <property type="entry name" value="Elp3/MiaA/NifB-like_rSAM"/>
</dbReference>
<reference evidence="4 5" key="1">
    <citation type="journal article" date="2009" name="J. Bacteriol.">
        <title>Complete genome sequence of Robiginitalea biformata HTCC2501.</title>
        <authorList>
            <person name="Oh H.M."/>
            <person name="Giovannoni S.J."/>
            <person name="Lee K."/>
            <person name="Ferriera S."/>
            <person name="Johnson J."/>
            <person name="Cho J.C."/>
        </authorList>
    </citation>
    <scope>NUCLEOTIDE SEQUENCE [LARGE SCALE GENOMIC DNA]</scope>
    <source>
        <strain evidence="5">ATCC BAA-864 / HTCC2501 / KCTC 12146</strain>
    </source>
</reference>
<keyword evidence="2" id="KW-0349">Heme</keyword>
<dbReference type="GO" id="GO:0005737">
    <property type="term" value="C:cytoplasm"/>
    <property type="evidence" value="ECO:0007669"/>
    <property type="project" value="UniProtKB-SubCell"/>
</dbReference>
<dbReference type="SUPFAM" id="SSF102114">
    <property type="entry name" value="Radical SAM enzymes"/>
    <property type="match status" value="1"/>
</dbReference>
<dbReference type="RefSeq" id="WP_012813738.1">
    <property type="nucleotide sequence ID" value="NC_013222.1"/>
</dbReference>